<keyword evidence="15" id="KW-1185">Reference proteome</keyword>
<dbReference type="OrthoDB" id="5857104at2759"/>
<protein>
    <recommendedName>
        <fullName evidence="3">DNA helicase</fullName>
        <ecNumber evidence="3">3.6.4.12</ecNumber>
    </recommendedName>
</protein>
<evidence type="ECO:0000256" key="6">
    <source>
        <dbReference type="ARBA" id="ARBA00022806"/>
    </source>
</evidence>
<feature type="region of interest" description="Disordered" evidence="11">
    <location>
        <begin position="51"/>
        <end position="168"/>
    </location>
</feature>
<evidence type="ECO:0000313" key="14">
    <source>
        <dbReference type="EMBL" id="CRG88265.1"/>
    </source>
</evidence>
<dbReference type="EC" id="3.6.4.12" evidence="3"/>
<evidence type="ECO:0000256" key="3">
    <source>
        <dbReference type="ARBA" id="ARBA00012551"/>
    </source>
</evidence>
<dbReference type="InterPro" id="IPR014001">
    <property type="entry name" value="Helicase_ATP-bd"/>
</dbReference>
<dbReference type="GO" id="GO:0000122">
    <property type="term" value="P:negative regulation of transcription by RNA polymerase II"/>
    <property type="evidence" value="ECO:0007669"/>
    <property type="project" value="EnsemblFungi"/>
</dbReference>
<dbReference type="PANTHER" id="PTHR10799">
    <property type="entry name" value="SNF2/RAD54 HELICASE FAMILY"/>
    <property type="match status" value="1"/>
</dbReference>
<evidence type="ECO:0000256" key="1">
    <source>
        <dbReference type="ARBA" id="ARBA00004123"/>
    </source>
</evidence>
<keyword evidence="10" id="KW-0539">Nucleus</keyword>
<dbReference type="PROSITE" id="PS51194">
    <property type="entry name" value="HELICASE_CTER"/>
    <property type="match status" value="1"/>
</dbReference>
<dbReference type="InterPro" id="IPR027417">
    <property type="entry name" value="P-loop_NTPase"/>
</dbReference>
<dbReference type="SUPFAM" id="SSF52540">
    <property type="entry name" value="P-loop containing nucleoside triphosphate hydrolases"/>
    <property type="match status" value="2"/>
</dbReference>
<accession>A0A0U1LY57</accession>
<dbReference type="InterPro" id="IPR038718">
    <property type="entry name" value="SNF2-like_sf"/>
</dbReference>
<dbReference type="InterPro" id="IPR001650">
    <property type="entry name" value="Helicase_C-like"/>
</dbReference>
<dbReference type="GO" id="GO:0031509">
    <property type="term" value="P:subtelomeric heterochromatin formation"/>
    <property type="evidence" value="ECO:0007669"/>
    <property type="project" value="EnsemblFungi"/>
</dbReference>
<dbReference type="SMART" id="SM00487">
    <property type="entry name" value="DEXDc"/>
    <property type="match status" value="1"/>
</dbReference>
<dbReference type="Pfam" id="PF00271">
    <property type="entry name" value="Helicase_C"/>
    <property type="match status" value="1"/>
</dbReference>
<feature type="compositionally biased region" description="Basic residues" evidence="11">
    <location>
        <begin position="366"/>
        <end position="379"/>
    </location>
</feature>
<dbReference type="GO" id="GO:0033120">
    <property type="term" value="P:positive regulation of RNA splicing"/>
    <property type="evidence" value="ECO:0007669"/>
    <property type="project" value="EnsemblFungi"/>
</dbReference>
<proteinExistence type="inferred from homology"/>
<evidence type="ECO:0000256" key="10">
    <source>
        <dbReference type="ARBA" id="ARBA00023242"/>
    </source>
</evidence>
<feature type="compositionally biased region" description="Polar residues" evidence="11">
    <location>
        <begin position="348"/>
        <end position="359"/>
    </location>
</feature>
<feature type="domain" description="Helicase C-terminal" evidence="13">
    <location>
        <begin position="938"/>
        <end position="1104"/>
    </location>
</feature>
<comment type="similarity">
    <text evidence="2">Belongs to the SNF2/RAD54 helicase family.</text>
</comment>
<evidence type="ECO:0000259" key="12">
    <source>
        <dbReference type="PROSITE" id="PS51192"/>
    </source>
</evidence>
<dbReference type="Gene3D" id="3.40.50.300">
    <property type="entry name" value="P-loop containing nucleotide triphosphate hydrolases"/>
    <property type="match status" value="1"/>
</dbReference>
<dbReference type="AlphaFoldDB" id="A0A0U1LY57"/>
<evidence type="ECO:0000256" key="5">
    <source>
        <dbReference type="ARBA" id="ARBA00022801"/>
    </source>
</evidence>
<dbReference type="PROSITE" id="PS51192">
    <property type="entry name" value="HELICASE_ATP_BIND_1"/>
    <property type="match status" value="1"/>
</dbReference>
<evidence type="ECO:0000256" key="8">
    <source>
        <dbReference type="ARBA" id="ARBA00022853"/>
    </source>
</evidence>
<feature type="compositionally biased region" description="Polar residues" evidence="11">
    <location>
        <begin position="316"/>
        <end position="332"/>
    </location>
</feature>
<dbReference type="InterPro" id="IPR049730">
    <property type="entry name" value="SNF2/RAD54-like_C"/>
</dbReference>
<dbReference type="STRING" id="28573.A0A0U1LY57"/>
<evidence type="ECO:0000256" key="11">
    <source>
        <dbReference type="SAM" id="MobiDB-lite"/>
    </source>
</evidence>
<dbReference type="GO" id="GO:0000706">
    <property type="term" value="P:meiotic DNA double-strand break processing"/>
    <property type="evidence" value="ECO:0007669"/>
    <property type="project" value="EnsemblFungi"/>
</dbReference>
<dbReference type="GO" id="GO:0000183">
    <property type="term" value="P:rDNA heterochromatin formation"/>
    <property type="evidence" value="ECO:0007669"/>
    <property type="project" value="EnsemblFungi"/>
</dbReference>
<dbReference type="SMART" id="SM00490">
    <property type="entry name" value="HELICc"/>
    <property type="match status" value="1"/>
</dbReference>
<keyword evidence="7" id="KW-0067">ATP-binding</keyword>
<keyword evidence="8" id="KW-0156">Chromatin regulator</keyword>
<organism evidence="14 15">
    <name type="scientific">Talaromyces islandicus</name>
    <name type="common">Penicillium islandicum</name>
    <dbReference type="NCBI Taxonomy" id="28573"/>
    <lineage>
        <taxon>Eukaryota</taxon>
        <taxon>Fungi</taxon>
        <taxon>Dikarya</taxon>
        <taxon>Ascomycota</taxon>
        <taxon>Pezizomycotina</taxon>
        <taxon>Eurotiomycetes</taxon>
        <taxon>Eurotiomycetidae</taxon>
        <taxon>Eurotiales</taxon>
        <taxon>Trichocomaceae</taxon>
        <taxon>Talaromyces</taxon>
        <taxon>Talaromyces sect. Islandici</taxon>
    </lineage>
</organism>
<dbReference type="CDD" id="cd17998">
    <property type="entry name" value="DEXHc_SMARCAD1"/>
    <property type="match status" value="1"/>
</dbReference>
<sequence>MESVPDTPNARATEVDDAETVATVLIPPKTQQQQTPLSQRFTQVTQPTQIIERTPANEPSSVVQVAASSPFGPSSSPSRPTAGGGILSSLMAPSGTLFRPPAAIARPQKRAPALSDEDRPNYAGGSSDEDELSLLADIKPRTFTKPPAKSPDKIMESPVKQNDVSGKSGKSFKDLTAAFAYQPGANNKRSIAQLDGTYDSGSSKRLKQNTISRAIPVADDEDDMGINSLDDIEDFRMKTQVSRLMKLFPKLSFKTIVRSYMNHRGNFDRTSEYLATQEDAGRKRSSSPDELSAYPENKARPAKQNIKSQHKILDRYTSNVHRANVPATSNVTKGRRLMRGPRPRAVSRESSPARGSSPVSDAAAPKPKRRLIQGKKSKRSATPEEAEEESFPSESDSDVVPEEDNSTIERRVLDFINTCTAEGLADLACTTEDIASTILDERPFGSLDAVRVVMSKDEPQTTNQKKYRRPKKAIGDKVVDKAIEMMKGYEACDALVAHCESLGKPLTAEMKKWGVDMFGNKEGGELELVSIDPDSGIGTPTTDDGDDAVIDGGRKYRFVPQPQIIDSNWKLKNYQIVGINWLALLFQKKLSGILADDMGLGKTFQVIAFLAHLYVQGIKGPHLVVVPSSTLENWLREFKKFCPTLNLMPYYAKQQERADIRAAIEDNADEVNVIITTYTVAKAKEDSRFLRNMGFCVCVFDEGHVLKNSSSKIYDQLIRIPAEFRLLLTGTPLQNNLQELVSLLGFMLPDVFNRYREDLQTIFTNKAKVTDTSEHAALLSAQRIARARSMIAPFVLRRKKHQVIDLPAKISRVEYCEMNEVQKQIYDAENEEVRKLLADRAAGIKTGNRSANVMMKLRFAAIHPLLKRRLYNEKTLSKMSQACLKEEMWSQSDPDIIYEELLPYNDFECHAMCKKHPTSLGKFALRKQEWMYSGKVDKLCELLKRFKANGDRTLIFSQFTLVMDILEYVLETLDMGFFRLDGRTSVEDRQSILDAFYQQTEIPVFMLSTKAGGAGINLACANKVIIFDSSFNPQEDVQAENRAHRVGQLKEVEVIRLVTRDTIEEQMYALGQTKLALDQRVVGDDAADSKRTEEVGMKAVEDMIAANLDEKE</sequence>
<feature type="region of interest" description="Disordered" evidence="11">
    <location>
        <begin position="276"/>
        <end position="405"/>
    </location>
</feature>
<keyword evidence="9" id="KW-0238">DNA-binding</keyword>
<dbReference type="Proteomes" id="UP000054383">
    <property type="component" value="Unassembled WGS sequence"/>
</dbReference>
<dbReference type="Pfam" id="PF00176">
    <property type="entry name" value="SNF2-rel_dom"/>
    <property type="match status" value="1"/>
</dbReference>
<dbReference type="Gene3D" id="3.40.50.10810">
    <property type="entry name" value="Tandem AAA-ATPase domain"/>
    <property type="match status" value="1"/>
</dbReference>
<feature type="compositionally biased region" description="Acidic residues" evidence="11">
    <location>
        <begin position="384"/>
        <end position="405"/>
    </location>
</feature>
<dbReference type="GO" id="GO:0016787">
    <property type="term" value="F:hydrolase activity"/>
    <property type="evidence" value="ECO:0007669"/>
    <property type="project" value="UniProtKB-KW"/>
</dbReference>
<feature type="domain" description="Helicase ATP-binding" evidence="12">
    <location>
        <begin position="583"/>
        <end position="750"/>
    </location>
</feature>
<dbReference type="GO" id="GO:0005634">
    <property type="term" value="C:nucleus"/>
    <property type="evidence" value="ECO:0007669"/>
    <property type="project" value="UniProtKB-SubCell"/>
</dbReference>
<dbReference type="GO" id="GO:0003682">
    <property type="term" value="F:chromatin binding"/>
    <property type="evidence" value="ECO:0007669"/>
    <property type="project" value="EnsemblFungi"/>
</dbReference>
<evidence type="ECO:0000259" key="13">
    <source>
        <dbReference type="PROSITE" id="PS51194"/>
    </source>
</evidence>
<evidence type="ECO:0000256" key="4">
    <source>
        <dbReference type="ARBA" id="ARBA00022741"/>
    </source>
</evidence>
<reference evidence="14 15" key="1">
    <citation type="submission" date="2015-04" db="EMBL/GenBank/DDBJ databases">
        <authorList>
            <person name="Syromyatnikov M.Y."/>
            <person name="Popov V.N."/>
        </authorList>
    </citation>
    <scope>NUCLEOTIDE SEQUENCE [LARGE SCALE GENOMIC DNA]</scope>
    <source>
        <strain evidence="14">WF-38-12</strain>
    </source>
</reference>
<name>A0A0U1LY57_TALIS</name>
<dbReference type="GO" id="GO:0031934">
    <property type="term" value="C:mating-type region heterochromatin"/>
    <property type="evidence" value="ECO:0007669"/>
    <property type="project" value="EnsemblFungi"/>
</dbReference>
<comment type="subcellular location">
    <subcellularLocation>
        <location evidence="1">Nucleus</location>
    </subcellularLocation>
</comment>
<dbReference type="GO" id="GO:0000775">
    <property type="term" value="C:chromosome, centromeric region"/>
    <property type="evidence" value="ECO:0007669"/>
    <property type="project" value="EnsemblFungi"/>
</dbReference>
<gene>
    <name evidence="14" type="ORF">PISL3812_05293</name>
</gene>
<dbReference type="GO" id="GO:0042802">
    <property type="term" value="F:identical protein binding"/>
    <property type="evidence" value="ECO:0007669"/>
    <property type="project" value="EnsemblFungi"/>
</dbReference>
<dbReference type="GO" id="GO:0005524">
    <property type="term" value="F:ATP binding"/>
    <property type="evidence" value="ECO:0007669"/>
    <property type="project" value="UniProtKB-KW"/>
</dbReference>
<evidence type="ECO:0000256" key="7">
    <source>
        <dbReference type="ARBA" id="ARBA00022840"/>
    </source>
</evidence>
<dbReference type="GO" id="GO:0000781">
    <property type="term" value="C:chromosome, telomeric region"/>
    <property type="evidence" value="ECO:0007669"/>
    <property type="project" value="GOC"/>
</dbReference>
<feature type="compositionally biased region" description="Basic residues" evidence="11">
    <location>
        <begin position="333"/>
        <end position="342"/>
    </location>
</feature>
<evidence type="ECO:0000313" key="15">
    <source>
        <dbReference type="Proteomes" id="UP000054383"/>
    </source>
</evidence>
<dbReference type="GO" id="GO:0003678">
    <property type="term" value="F:DNA helicase activity"/>
    <property type="evidence" value="ECO:0007669"/>
    <property type="project" value="UniProtKB-EC"/>
</dbReference>
<evidence type="ECO:0000256" key="2">
    <source>
        <dbReference type="ARBA" id="ARBA00007025"/>
    </source>
</evidence>
<dbReference type="OMA" id="IQDKWAA"/>
<evidence type="ECO:0000256" key="9">
    <source>
        <dbReference type="ARBA" id="ARBA00023125"/>
    </source>
</evidence>
<dbReference type="EMBL" id="CVMT01000004">
    <property type="protein sequence ID" value="CRG88265.1"/>
    <property type="molecule type" value="Genomic_DNA"/>
</dbReference>
<dbReference type="InterPro" id="IPR000330">
    <property type="entry name" value="SNF2_N"/>
</dbReference>
<dbReference type="GO" id="GO:0140658">
    <property type="term" value="F:ATP-dependent chromatin remodeler activity"/>
    <property type="evidence" value="ECO:0007669"/>
    <property type="project" value="EnsemblFungi"/>
</dbReference>
<dbReference type="FunFam" id="3.40.50.10810:FF:000014">
    <property type="entry name" value="SWI/SNF-related matrix-associated actin-dependent regulator of chromatin subfamily A containing DEAD/H box 1"/>
    <property type="match status" value="1"/>
</dbReference>
<keyword evidence="4" id="KW-0547">Nucleotide-binding</keyword>
<dbReference type="GO" id="GO:1990918">
    <property type="term" value="P:double-strand break repair involved in meiotic recombination"/>
    <property type="evidence" value="ECO:0007669"/>
    <property type="project" value="EnsemblFungi"/>
</dbReference>
<dbReference type="CDD" id="cd18793">
    <property type="entry name" value="SF2_C_SNF"/>
    <property type="match status" value="1"/>
</dbReference>
<feature type="compositionally biased region" description="Low complexity" evidence="11">
    <location>
        <begin position="60"/>
        <end position="80"/>
    </location>
</feature>
<keyword evidence="5" id="KW-0378">Hydrolase</keyword>
<dbReference type="GO" id="GO:0003677">
    <property type="term" value="F:DNA binding"/>
    <property type="evidence" value="ECO:0007669"/>
    <property type="project" value="UniProtKB-KW"/>
</dbReference>
<keyword evidence="6" id="KW-0347">Helicase</keyword>
<dbReference type="GO" id="GO:0030466">
    <property type="term" value="P:silent mating-type cassette heterochromatin formation"/>
    <property type="evidence" value="ECO:0007669"/>
    <property type="project" value="EnsemblFungi"/>
</dbReference>